<keyword evidence="1" id="KW-0472">Membrane</keyword>
<dbReference type="EMBL" id="WMEQ01000019">
    <property type="protein sequence ID" value="MYL35653.1"/>
    <property type="molecule type" value="Genomic_DNA"/>
</dbReference>
<evidence type="ECO:0000313" key="4">
    <source>
        <dbReference type="Proteomes" id="UP000468638"/>
    </source>
</evidence>
<gene>
    <name evidence="3" type="ORF">GLW05_18920</name>
</gene>
<name>A0A6I5A5U2_9BACI</name>
<dbReference type="Pfam" id="PF04892">
    <property type="entry name" value="VanZ"/>
    <property type="match status" value="1"/>
</dbReference>
<feature type="transmembrane region" description="Helical" evidence="1">
    <location>
        <begin position="184"/>
        <end position="201"/>
    </location>
</feature>
<dbReference type="Proteomes" id="UP000468638">
    <property type="component" value="Unassembled WGS sequence"/>
</dbReference>
<dbReference type="PANTHER" id="PTHR36834">
    <property type="entry name" value="MEMBRANE PROTEIN-RELATED"/>
    <property type="match status" value="1"/>
</dbReference>
<feature type="domain" description="VanZ-like" evidence="2">
    <location>
        <begin position="77"/>
        <end position="201"/>
    </location>
</feature>
<dbReference type="InterPro" id="IPR053150">
    <property type="entry name" value="Teicoplanin_resist-assoc"/>
</dbReference>
<dbReference type="PANTHER" id="PTHR36834:SF2">
    <property type="entry name" value="MEMBRANE PROTEIN"/>
    <property type="match status" value="1"/>
</dbReference>
<protein>
    <recommendedName>
        <fullName evidence="2">VanZ-like domain-containing protein</fullName>
    </recommendedName>
</protein>
<feature type="transmembrane region" description="Helical" evidence="1">
    <location>
        <begin position="115"/>
        <end position="134"/>
    </location>
</feature>
<keyword evidence="1" id="KW-0812">Transmembrane</keyword>
<comment type="caution">
    <text evidence="3">The sequence shown here is derived from an EMBL/GenBank/DDBJ whole genome shotgun (WGS) entry which is preliminary data.</text>
</comment>
<dbReference type="InterPro" id="IPR006976">
    <property type="entry name" value="VanZ-like"/>
</dbReference>
<evidence type="ECO:0000259" key="2">
    <source>
        <dbReference type="Pfam" id="PF04892"/>
    </source>
</evidence>
<reference evidence="3 4" key="1">
    <citation type="submission" date="2019-11" db="EMBL/GenBank/DDBJ databases">
        <title>Genome sequences of 17 halophilic strains isolated from different environments.</title>
        <authorList>
            <person name="Furrow R.E."/>
        </authorList>
    </citation>
    <scope>NUCLEOTIDE SEQUENCE [LARGE SCALE GENOMIC DNA]</scope>
    <source>
        <strain evidence="3 4">22514_16_FS</strain>
    </source>
</reference>
<sequence length="216" mass="24913">MYHSDFRISSLSYNTNKTYVGSQYLVITVLSNWLVILLISLWLCSKVRLDNFFKYIVLAIFTLHLFVLHQYVLYFNIDWYFTSTYNGEHQMTANLSLVPFHTIIKAFTTPVFVPVYFVQIIGNLLLLTPFAFSLRYLSIANSNFKAVLAMFFTSLGIEVTQLFQTYLSSGYEHFQGRATDIDDLMLNTVGAVIGVLIYKIFMKGFHSRKASITSYT</sequence>
<keyword evidence="1" id="KW-1133">Transmembrane helix</keyword>
<dbReference type="AlphaFoldDB" id="A0A6I5A5U2"/>
<evidence type="ECO:0000313" key="3">
    <source>
        <dbReference type="EMBL" id="MYL35653.1"/>
    </source>
</evidence>
<feature type="transmembrane region" description="Helical" evidence="1">
    <location>
        <begin position="55"/>
        <end position="77"/>
    </location>
</feature>
<evidence type="ECO:0000256" key="1">
    <source>
        <dbReference type="SAM" id="Phobius"/>
    </source>
</evidence>
<proteinExistence type="predicted"/>
<accession>A0A6I5A5U2</accession>
<organism evidence="3 4">
    <name type="scientific">Pontibacillus yanchengensis</name>
    <dbReference type="NCBI Taxonomy" id="462910"/>
    <lineage>
        <taxon>Bacteria</taxon>
        <taxon>Bacillati</taxon>
        <taxon>Bacillota</taxon>
        <taxon>Bacilli</taxon>
        <taxon>Bacillales</taxon>
        <taxon>Bacillaceae</taxon>
        <taxon>Pontibacillus</taxon>
    </lineage>
</organism>
<feature type="transmembrane region" description="Helical" evidence="1">
    <location>
        <begin position="146"/>
        <end position="164"/>
    </location>
</feature>
<feature type="transmembrane region" description="Helical" evidence="1">
    <location>
        <begin position="20"/>
        <end position="43"/>
    </location>
</feature>